<dbReference type="AlphaFoldDB" id="A0A9W7JAL6"/>
<organism evidence="3 4">
    <name type="scientific">Hibiscus trionum</name>
    <name type="common">Flower of an hour</name>
    <dbReference type="NCBI Taxonomy" id="183268"/>
    <lineage>
        <taxon>Eukaryota</taxon>
        <taxon>Viridiplantae</taxon>
        <taxon>Streptophyta</taxon>
        <taxon>Embryophyta</taxon>
        <taxon>Tracheophyta</taxon>
        <taxon>Spermatophyta</taxon>
        <taxon>Magnoliopsida</taxon>
        <taxon>eudicotyledons</taxon>
        <taxon>Gunneridae</taxon>
        <taxon>Pentapetalae</taxon>
        <taxon>rosids</taxon>
        <taxon>malvids</taxon>
        <taxon>Malvales</taxon>
        <taxon>Malvaceae</taxon>
        <taxon>Malvoideae</taxon>
        <taxon>Hibiscus</taxon>
    </lineage>
</organism>
<gene>
    <name evidence="3" type="ORF">HRI_004603500</name>
</gene>
<name>A0A9W7JAL6_HIBTR</name>
<protein>
    <recommendedName>
        <fullName evidence="2">RRM domain-containing protein</fullName>
    </recommendedName>
</protein>
<dbReference type="InterPro" id="IPR035979">
    <property type="entry name" value="RBD_domain_sf"/>
</dbReference>
<evidence type="ECO:0000256" key="1">
    <source>
        <dbReference type="PROSITE-ProRule" id="PRU00176"/>
    </source>
</evidence>
<keyword evidence="4" id="KW-1185">Reference proteome</keyword>
<dbReference type="InterPro" id="IPR000504">
    <property type="entry name" value="RRM_dom"/>
</dbReference>
<reference evidence="3" key="1">
    <citation type="submission" date="2023-05" db="EMBL/GenBank/DDBJ databases">
        <title>Genome and transcriptome analyses reveal genes involved in the formation of fine ridges on petal epidermal cells in Hibiscus trionum.</title>
        <authorList>
            <person name="Koshimizu S."/>
            <person name="Masuda S."/>
            <person name="Ishii T."/>
            <person name="Shirasu K."/>
            <person name="Hoshino A."/>
            <person name="Arita M."/>
        </authorList>
    </citation>
    <scope>NUCLEOTIDE SEQUENCE</scope>
    <source>
        <strain evidence="3">Hamamatsu line</strain>
    </source>
</reference>
<evidence type="ECO:0000259" key="2">
    <source>
        <dbReference type="PROSITE" id="PS50102"/>
    </source>
</evidence>
<proteinExistence type="predicted"/>
<evidence type="ECO:0000313" key="4">
    <source>
        <dbReference type="Proteomes" id="UP001165190"/>
    </source>
</evidence>
<dbReference type="Gene3D" id="3.30.70.330">
    <property type="match status" value="1"/>
</dbReference>
<keyword evidence="1" id="KW-0694">RNA-binding</keyword>
<dbReference type="GO" id="GO:0003723">
    <property type="term" value="F:RNA binding"/>
    <property type="evidence" value="ECO:0007669"/>
    <property type="project" value="UniProtKB-UniRule"/>
</dbReference>
<dbReference type="Proteomes" id="UP001165190">
    <property type="component" value="Unassembled WGS sequence"/>
</dbReference>
<comment type="caution">
    <text evidence="3">The sequence shown here is derived from an EMBL/GenBank/DDBJ whole genome shotgun (WGS) entry which is preliminary data.</text>
</comment>
<accession>A0A9W7JAL6</accession>
<dbReference type="PROSITE" id="PS50102">
    <property type="entry name" value="RRM"/>
    <property type="match status" value="1"/>
</dbReference>
<dbReference type="EMBL" id="BSYR01000055">
    <property type="protein sequence ID" value="GMJ09343.1"/>
    <property type="molecule type" value="Genomic_DNA"/>
</dbReference>
<sequence length="85" mass="9812">MVSERSVKNTAGKNVHRRLGFTIFMDNVSRRIHPKTLREAFQEYGSVVDVYIAYGNAKRRNKPTVFAFVRFSNKFEAETTILKGN</sequence>
<dbReference type="OrthoDB" id="988427at2759"/>
<dbReference type="Pfam" id="PF00076">
    <property type="entry name" value="RRM_1"/>
    <property type="match status" value="1"/>
</dbReference>
<dbReference type="SUPFAM" id="SSF54928">
    <property type="entry name" value="RNA-binding domain, RBD"/>
    <property type="match status" value="1"/>
</dbReference>
<feature type="domain" description="RRM" evidence="2">
    <location>
        <begin position="21"/>
        <end position="85"/>
    </location>
</feature>
<evidence type="ECO:0000313" key="3">
    <source>
        <dbReference type="EMBL" id="GMJ09343.1"/>
    </source>
</evidence>
<dbReference type="InterPro" id="IPR012677">
    <property type="entry name" value="Nucleotide-bd_a/b_plait_sf"/>
</dbReference>